<evidence type="ECO:0000259" key="2">
    <source>
        <dbReference type="PROSITE" id="PS00036"/>
    </source>
</evidence>
<dbReference type="OrthoDB" id="2245989at2759"/>
<evidence type="ECO:0000313" key="3">
    <source>
        <dbReference type="EMBL" id="KAF1829535.1"/>
    </source>
</evidence>
<dbReference type="AlphaFoldDB" id="A0A6A5JXH0"/>
<sequence>MDSPPTTTLPLQPFPKPGRRSKRGAESEEPVEKPKKVNSEIRKQQNRIASRNYREKRKRKLQYLQQLIQEGSNDREESEPSPERQESYTRSVSTDYDIAGPSSSPYMLPTNSDFNPMSPSSATISNEVLATTATPFSSHLATTHSYPVFPQIWTSPIYSPPPPANVTWNVPSTWTAGSNYPARVDPRPHMYHYTHSPTETFLEQAQTPSYRSRDFLTNPDLYGFSASYGVPDQTSGNPNVSLPTSSPYYQEHYPGSR</sequence>
<dbReference type="CDD" id="cd14688">
    <property type="entry name" value="bZIP_YAP"/>
    <property type="match status" value="1"/>
</dbReference>
<organism evidence="3 4">
    <name type="scientific">Decorospora gaudefroyi</name>
    <dbReference type="NCBI Taxonomy" id="184978"/>
    <lineage>
        <taxon>Eukaryota</taxon>
        <taxon>Fungi</taxon>
        <taxon>Dikarya</taxon>
        <taxon>Ascomycota</taxon>
        <taxon>Pezizomycotina</taxon>
        <taxon>Dothideomycetes</taxon>
        <taxon>Pleosporomycetidae</taxon>
        <taxon>Pleosporales</taxon>
        <taxon>Pleosporineae</taxon>
        <taxon>Pleosporaceae</taxon>
        <taxon>Decorospora</taxon>
    </lineage>
</organism>
<feature type="compositionally biased region" description="Polar residues" evidence="1">
    <location>
        <begin position="232"/>
        <end position="248"/>
    </location>
</feature>
<name>A0A6A5JXH0_9PLEO</name>
<evidence type="ECO:0000313" key="4">
    <source>
        <dbReference type="Proteomes" id="UP000800040"/>
    </source>
</evidence>
<evidence type="ECO:0000256" key="1">
    <source>
        <dbReference type="SAM" id="MobiDB-lite"/>
    </source>
</evidence>
<feature type="region of interest" description="Disordered" evidence="1">
    <location>
        <begin position="226"/>
        <end position="257"/>
    </location>
</feature>
<dbReference type="InterPro" id="IPR004827">
    <property type="entry name" value="bZIP"/>
</dbReference>
<keyword evidence="4" id="KW-1185">Reference proteome</keyword>
<gene>
    <name evidence="3" type="ORF">BDW02DRAFT_145357</name>
</gene>
<dbReference type="PROSITE" id="PS00036">
    <property type="entry name" value="BZIP_BASIC"/>
    <property type="match status" value="1"/>
</dbReference>
<accession>A0A6A5JXH0</accession>
<protein>
    <recommendedName>
        <fullName evidence="2">BZIP domain-containing protein</fullName>
    </recommendedName>
</protein>
<feature type="region of interest" description="Disordered" evidence="1">
    <location>
        <begin position="1"/>
        <end position="103"/>
    </location>
</feature>
<feature type="compositionally biased region" description="Low complexity" evidence="1">
    <location>
        <begin position="1"/>
        <end position="11"/>
    </location>
</feature>
<feature type="compositionally biased region" description="Basic and acidic residues" evidence="1">
    <location>
        <begin position="23"/>
        <end position="43"/>
    </location>
</feature>
<proteinExistence type="predicted"/>
<reference evidence="3" key="1">
    <citation type="submission" date="2020-01" db="EMBL/GenBank/DDBJ databases">
        <authorList>
            <consortium name="DOE Joint Genome Institute"/>
            <person name="Haridas S."/>
            <person name="Albert R."/>
            <person name="Binder M."/>
            <person name="Bloem J."/>
            <person name="Labutti K."/>
            <person name="Salamov A."/>
            <person name="Andreopoulos B."/>
            <person name="Baker S.E."/>
            <person name="Barry K."/>
            <person name="Bills G."/>
            <person name="Bluhm B.H."/>
            <person name="Cannon C."/>
            <person name="Castanera R."/>
            <person name="Culley D.E."/>
            <person name="Daum C."/>
            <person name="Ezra D."/>
            <person name="Gonzalez J.B."/>
            <person name="Henrissat B."/>
            <person name="Kuo A."/>
            <person name="Liang C."/>
            <person name="Lipzen A."/>
            <person name="Lutzoni F."/>
            <person name="Magnuson J."/>
            <person name="Mondo S."/>
            <person name="Nolan M."/>
            <person name="Ohm R."/>
            <person name="Pangilinan J."/>
            <person name="Park H.-J."/>
            <person name="Ramirez L."/>
            <person name="Alfaro M."/>
            <person name="Sun H."/>
            <person name="Tritt A."/>
            <person name="Yoshinaga Y."/>
            <person name="Zwiers L.-H."/>
            <person name="Turgeon B.G."/>
            <person name="Goodwin S.B."/>
            <person name="Spatafora J.W."/>
            <person name="Crous P.W."/>
            <person name="Grigoriev I.V."/>
        </authorList>
    </citation>
    <scope>NUCLEOTIDE SEQUENCE</scope>
    <source>
        <strain evidence="3">P77</strain>
    </source>
</reference>
<feature type="domain" description="BZIP" evidence="2">
    <location>
        <begin position="42"/>
        <end position="56"/>
    </location>
</feature>
<dbReference type="EMBL" id="ML975438">
    <property type="protein sequence ID" value="KAF1829535.1"/>
    <property type="molecule type" value="Genomic_DNA"/>
</dbReference>
<dbReference type="GO" id="GO:0003700">
    <property type="term" value="F:DNA-binding transcription factor activity"/>
    <property type="evidence" value="ECO:0007669"/>
    <property type="project" value="InterPro"/>
</dbReference>
<dbReference type="Proteomes" id="UP000800040">
    <property type="component" value="Unassembled WGS sequence"/>
</dbReference>